<reference evidence="2 3" key="1">
    <citation type="submission" date="2023-03" db="EMBL/GenBank/DDBJ databases">
        <title>Complete genome sequences of several Auritidibacter ignavus strains isolated from ear infections.</title>
        <authorList>
            <person name="Baehr T."/>
            <person name="Baumhoegger A.M."/>
        </authorList>
    </citation>
    <scope>NUCLEOTIDE SEQUENCE [LARGE SCALE GENOMIC DNA]</scope>
    <source>
        <strain evidence="2 3">BABAE-6</strain>
    </source>
</reference>
<evidence type="ECO:0000313" key="2">
    <source>
        <dbReference type="EMBL" id="WGH93317.1"/>
    </source>
</evidence>
<name>A0AAJ6AJT6_9MICC</name>
<keyword evidence="1" id="KW-0812">Transmembrane</keyword>
<dbReference type="AlphaFoldDB" id="A0AAJ6AJT6"/>
<evidence type="ECO:0000256" key="1">
    <source>
        <dbReference type="SAM" id="Phobius"/>
    </source>
</evidence>
<organism evidence="2 3">
    <name type="scientific">Auritidibacter ignavus</name>
    <dbReference type="NCBI Taxonomy" id="678932"/>
    <lineage>
        <taxon>Bacteria</taxon>
        <taxon>Bacillati</taxon>
        <taxon>Actinomycetota</taxon>
        <taxon>Actinomycetes</taxon>
        <taxon>Micrococcales</taxon>
        <taxon>Micrococcaceae</taxon>
        <taxon>Auritidibacter</taxon>
    </lineage>
</organism>
<keyword evidence="1" id="KW-1133">Transmembrane helix</keyword>
<gene>
    <name evidence="2" type="ORF">QDX21_00400</name>
</gene>
<evidence type="ECO:0000313" key="3">
    <source>
        <dbReference type="Proteomes" id="UP001224674"/>
    </source>
</evidence>
<proteinExistence type="predicted"/>
<feature type="transmembrane region" description="Helical" evidence="1">
    <location>
        <begin position="62"/>
        <end position="82"/>
    </location>
</feature>
<feature type="transmembrane region" description="Helical" evidence="1">
    <location>
        <begin position="24"/>
        <end position="50"/>
    </location>
</feature>
<dbReference type="EMBL" id="CP122566">
    <property type="protein sequence ID" value="WGH93317.1"/>
    <property type="molecule type" value="Genomic_DNA"/>
</dbReference>
<dbReference type="PROSITE" id="PS51257">
    <property type="entry name" value="PROKAR_LIPOPROTEIN"/>
    <property type="match status" value="1"/>
</dbReference>
<feature type="transmembrane region" description="Helical" evidence="1">
    <location>
        <begin position="113"/>
        <end position="135"/>
    </location>
</feature>
<dbReference type="RefSeq" id="WP_110098614.1">
    <property type="nucleotide sequence ID" value="NZ_CP122566.1"/>
</dbReference>
<protein>
    <submittedName>
        <fullName evidence="2">Uncharacterized protein</fullName>
    </submittedName>
</protein>
<dbReference type="Proteomes" id="UP001224674">
    <property type="component" value="Chromosome"/>
</dbReference>
<feature type="transmembrane region" description="Helical" evidence="1">
    <location>
        <begin position="89"/>
        <end position="107"/>
    </location>
</feature>
<keyword evidence="3" id="KW-1185">Reference proteome</keyword>
<keyword evidence="1" id="KW-0472">Membrane</keyword>
<accession>A0AAJ6AJT6</accession>
<sequence>MIRKGAQSGVVIIEDNRVDSRAPLVWLLSLIVGCQGLVLTVSAVLAVLNIGDGTLGLGAELFLAFLLAIGAIWLIVAAYGVVKGKAWTRAAVMVIELFAIVLSFNYFSTADWWYGIAFLVPAAVALVILFSPAVNAHITRREPER</sequence>